<evidence type="ECO:0000256" key="5">
    <source>
        <dbReference type="ARBA" id="ARBA00022741"/>
    </source>
</evidence>
<evidence type="ECO:0000259" key="10">
    <source>
        <dbReference type="PROSITE" id="PS50109"/>
    </source>
</evidence>
<gene>
    <name evidence="11" type="ORF">KDI_39960</name>
</gene>
<protein>
    <recommendedName>
        <fullName evidence="2">histidine kinase</fullName>
        <ecNumber evidence="2">2.7.13.3</ecNumber>
    </recommendedName>
</protein>
<dbReference type="CDD" id="cd16917">
    <property type="entry name" value="HATPase_UhpB-NarQ-NarX-like"/>
    <property type="match status" value="1"/>
</dbReference>
<comment type="catalytic activity">
    <reaction evidence="1">
        <text>ATP + protein L-histidine = ADP + protein N-phospho-L-histidine.</text>
        <dbReference type="EC" id="2.7.13.3"/>
    </reaction>
</comment>
<organism evidence="11 12">
    <name type="scientific">Dictyobacter arantiisoli</name>
    <dbReference type="NCBI Taxonomy" id="2014874"/>
    <lineage>
        <taxon>Bacteria</taxon>
        <taxon>Bacillati</taxon>
        <taxon>Chloroflexota</taxon>
        <taxon>Ktedonobacteria</taxon>
        <taxon>Ktedonobacterales</taxon>
        <taxon>Dictyobacteraceae</taxon>
        <taxon>Dictyobacter</taxon>
    </lineage>
</organism>
<dbReference type="SUPFAM" id="SSF46894">
    <property type="entry name" value="C-terminal effector domain of the bipartite response regulators"/>
    <property type="match status" value="1"/>
</dbReference>
<dbReference type="AlphaFoldDB" id="A0A5A5TGH7"/>
<dbReference type="Pfam" id="PF02518">
    <property type="entry name" value="HATPase_c"/>
    <property type="match status" value="1"/>
</dbReference>
<dbReference type="SUPFAM" id="SSF55874">
    <property type="entry name" value="ATPase domain of HSP90 chaperone/DNA topoisomerase II/histidine kinase"/>
    <property type="match status" value="1"/>
</dbReference>
<evidence type="ECO:0000256" key="1">
    <source>
        <dbReference type="ARBA" id="ARBA00000085"/>
    </source>
</evidence>
<dbReference type="CDD" id="cd06170">
    <property type="entry name" value="LuxR_C_like"/>
    <property type="match status" value="1"/>
</dbReference>
<feature type="domain" description="HTH luxR-type" evidence="9">
    <location>
        <begin position="404"/>
        <end position="469"/>
    </location>
</feature>
<dbReference type="PRINTS" id="PR00038">
    <property type="entry name" value="HTHLUXR"/>
</dbReference>
<dbReference type="PANTHER" id="PTHR24421:SF10">
    <property type="entry name" value="NITRATE_NITRITE SENSOR PROTEIN NARQ"/>
    <property type="match status" value="1"/>
</dbReference>
<evidence type="ECO:0000256" key="7">
    <source>
        <dbReference type="ARBA" id="ARBA00022840"/>
    </source>
</evidence>
<name>A0A5A5TGH7_9CHLR</name>
<dbReference type="PROSITE" id="PS00622">
    <property type="entry name" value="HTH_LUXR_1"/>
    <property type="match status" value="1"/>
</dbReference>
<dbReference type="InterPro" id="IPR036890">
    <property type="entry name" value="HATPase_C_sf"/>
</dbReference>
<dbReference type="GO" id="GO:0005524">
    <property type="term" value="F:ATP binding"/>
    <property type="evidence" value="ECO:0007669"/>
    <property type="project" value="UniProtKB-KW"/>
</dbReference>
<dbReference type="InterPro" id="IPR005467">
    <property type="entry name" value="His_kinase_dom"/>
</dbReference>
<dbReference type="EMBL" id="BIXY01000070">
    <property type="protein sequence ID" value="GCF10432.1"/>
    <property type="molecule type" value="Genomic_DNA"/>
</dbReference>
<dbReference type="InterPro" id="IPR003594">
    <property type="entry name" value="HATPase_dom"/>
</dbReference>
<dbReference type="PANTHER" id="PTHR24421">
    <property type="entry name" value="NITRATE/NITRITE SENSOR PROTEIN NARX-RELATED"/>
    <property type="match status" value="1"/>
</dbReference>
<dbReference type="EC" id="2.7.13.3" evidence="2"/>
<dbReference type="GO" id="GO:0000155">
    <property type="term" value="F:phosphorelay sensor kinase activity"/>
    <property type="evidence" value="ECO:0007669"/>
    <property type="project" value="InterPro"/>
</dbReference>
<reference evidence="11 12" key="1">
    <citation type="submission" date="2019-01" db="EMBL/GenBank/DDBJ databases">
        <title>Draft genome sequence of Dictyobacter sp. Uno17.</title>
        <authorList>
            <person name="Wang C.M."/>
            <person name="Zheng Y."/>
            <person name="Sakai Y."/>
            <person name="Abe K."/>
            <person name="Yokota A."/>
            <person name="Yabe S."/>
        </authorList>
    </citation>
    <scope>NUCLEOTIDE SEQUENCE [LARGE SCALE GENOMIC DNA]</scope>
    <source>
        <strain evidence="11 12">Uno17</strain>
    </source>
</reference>
<accession>A0A5A5TGH7</accession>
<keyword evidence="6" id="KW-0418">Kinase</keyword>
<dbReference type="Pfam" id="PF00196">
    <property type="entry name" value="GerE"/>
    <property type="match status" value="1"/>
</dbReference>
<dbReference type="PROSITE" id="PS50109">
    <property type="entry name" value="HIS_KIN"/>
    <property type="match status" value="1"/>
</dbReference>
<keyword evidence="4" id="KW-0808">Transferase</keyword>
<dbReference type="GO" id="GO:0046983">
    <property type="term" value="F:protein dimerization activity"/>
    <property type="evidence" value="ECO:0007669"/>
    <property type="project" value="InterPro"/>
</dbReference>
<keyword evidence="12" id="KW-1185">Reference proteome</keyword>
<dbReference type="Gene3D" id="1.20.5.1930">
    <property type="match status" value="1"/>
</dbReference>
<dbReference type="Gene3D" id="1.10.10.10">
    <property type="entry name" value="Winged helix-like DNA-binding domain superfamily/Winged helix DNA-binding domain"/>
    <property type="match status" value="1"/>
</dbReference>
<evidence type="ECO:0000259" key="9">
    <source>
        <dbReference type="PROSITE" id="PS50043"/>
    </source>
</evidence>
<keyword evidence="7" id="KW-0067">ATP-binding</keyword>
<proteinExistence type="predicted"/>
<dbReference type="SMART" id="SM00387">
    <property type="entry name" value="HATPase_c"/>
    <property type="match status" value="1"/>
</dbReference>
<dbReference type="GO" id="GO:0003677">
    <property type="term" value="F:DNA binding"/>
    <property type="evidence" value="ECO:0007669"/>
    <property type="project" value="InterPro"/>
</dbReference>
<evidence type="ECO:0000313" key="12">
    <source>
        <dbReference type="Proteomes" id="UP000322530"/>
    </source>
</evidence>
<keyword evidence="5" id="KW-0547">Nucleotide-binding</keyword>
<evidence type="ECO:0000256" key="2">
    <source>
        <dbReference type="ARBA" id="ARBA00012438"/>
    </source>
</evidence>
<evidence type="ECO:0000256" key="3">
    <source>
        <dbReference type="ARBA" id="ARBA00022553"/>
    </source>
</evidence>
<dbReference type="PROSITE" id="PS50043">
    <property type="entry name" value="HTH_LUXR_2"/>
    <property type="match status" value="1"/>
</dbReference>
<dbReference type="InterPro" id="IPR036388">
    <property type="entry name" value="WH-like_DNA-bd_sf"/>
</dbReference>
<keyword evidence="8" id="KW-0902">Two-component regulatory system</keyword>
<comment type="caution">
    <text evidence="11">The sequence shown here is derived from an EMBL/GenBank/DDBJ whole genome shotgun (WGS) entry which is preliminary data.</text>
</comment>
<dbReference type="RefSeq" id="WP_172632277.1">
    <property type="nucleotide sequence ID" value="NZ_BIXY01000070.1"/>
</dbReference>
<evidence type="ECO:0000256" key="8">
    <source>
        <dbReference type="ARBA" id="ARBA00023012"/>
    </source>
</evidence>
<feature type="domain" description="Histidine kinase" evidence="10">
    <location>
        <begin position="203"/>
        <end position="406"/>
    </location>
</feature>
<dbReference type="Proteomes" id="UP000322530">
    <property type="component" value="Unassembled WGS sequence"/>
</dbReference>
<dbReference type="InterPro" id="IPR050482">
    <property type="entry name" value="Sensor_HK_TwoCompSys"/>
</dbReference>
<dbReference type="Gene3D" id="3.30.565.10">
    <property type="entry name" value="Histidine kinase-like ATPase, C-terminal domain"/>
    <property type="match status" value="1"/>
</dbReference>
<dbReference type="GO" id="GO:0006355">
    <property type="term" value="P:regulation of DNA-templated transcription"/>
    <property type="evidence" value="ECO:0007669"/>
    <property type="project" value="InterPro"/>
</dbReference>
<evidence type="ECO:0000313" key="11">
    <source>
        <dbReference type="EMBL" id="GCF10432.1"/>
    </source>
</evidence>
<dbReference type="Pfam" id="PF07730">
    <property type="entry name" value="HisKA_3"/>
    <property type="match status" value="1"/>
</dbReference>
<dbReference type="SMART" id="SM00421">
    <property type="entry name" value="HTH_LUXR"/>
    <property type="match status" value="1"/>
</dbReference>
<evidence type="ECO:0000256" key="6">
    <source>
        <dbReference type="ARBA" id="ARBA00022777"/>
    </source>
</evidence>
<keyword evidence="3" id="KW-0597">Phosphoprotein</keyword>
<dbReference type="InterPro" id="IPR011712">
    <property type="entry name" value="Sig_transdc_His_kin_sub3_dim/P"/>
</dbReference>
<dbReference type="GO" id="GO:0016020">
    <property type="term" value="C:membrane"/>
    <property type="evidence" value="ECO:0007669"/>
    <property type="project" value="InterPro"/>
</dbReference>
<dbReference type="InterPro" id="IPR016032">
    <property type="entry name" value="Sig_transdc_resp-reg_C-effctor"/>
</dbReference>
<dbReference type="InterPro" id="IPR000792">
    <property type="entry name" value="Tscrpt_reg_LuxR_C"/>
</dbReference>
<evidence type="ECO:0000256" key="4">
    <source>
        <dbReference type="ARBA" id="ARBA00022679"/>
    </source>
</evidence>
<sequence>MEQANRSIDASSSILPTAPTNSTLPEVMYSLMSLTSLTDLYASGVATGGELDYQELRQHILTHLRQVIQGRGACLLLYHEAQHHFIPVTQQGDRFAWGLLANGLDGCEIARIAHQGPVAPLDIRQIEQHTVILVTLYCQQTLLGLVALLCQGHEPLLDARGLLLTYMGHVASQMLYNHHQRSNERHQWLEQERNRIARDLHDSVVQQIAFTLYKLEFIQRLLEQDQTQAATLETRRAATSLDESLQELRISIQGLRPSQLSQQSLSDALADLLRFYQNANPQLIIQQDLPALTQLPTHLETPIFRLLQEALANIHKHAHATEIRLHLYLQNNLFVIEIRDNGIGITPQQLQDVEKAQFHPAATVSPSSHMGLQTMRERVLEAGGNWQIQSQTGKETCIKASFPLSSANNNLTAREKEILHLIVEGFTNRAIAQKLAISNDTVKTHIHHVIQKLHVKDRAEAAVAAVAQGWI</sequence>